<evidence type="ECO:0000256" key="1">
    <source>
        <dbReference type="SAM" id="Phobius"/>
    </source>
</evidence>
<reference evidence="2 3" key="1">
    <citation type="journal article" date="2013" name="Genome Announc.">
        <title>First draft genome sequence from a member of the genus agrococcus, isolated from modern microbialites.</title>
        <authorList>
            <person name="White R.A.III."/>
            <person name="Grassa C.J."/>
            <person name="Suttle C.A."/>
        </authorList>
    </citation>
    <scope>NUCLEOTIDE SEQUENCE [LARGE SCALE GENOMIC DNA]</scope>
    <source>
        <strain evidence="2 3">RW1</strain>
    </source>
</reference>
<accession>U1MPR3</accession>
<name>U1MPR3_9MICO</name>
<gene>
    <name evidence="2" type="ORF">L332_05410</name>
</gene>
<proteinExistence type="predicted"/>
<dbReference type="AlphaFoldDB" id="U1MPR3"/>
<feature type="transmembrane region" description="Helical" evidence="1">
    <location>
        <begin position="107"/>
        <end position="125"/>
    </location>
</feature>
<feature type="transmembrane region" description="Helical" evidence="1">
    <location>
        <begin position="52"/>
        <end position="73"/>
    </location>
</feature>
<evidence type="ECO:0000313" key="3">
    <source>
        <dbReference type="Proteomes" id="UP000016462"/>
    </source>
</evidence>
<protein>
    <recommendedName>
        <fullName evidence="4">Integral membrane protein</fullName>
    </recommendedName>
</protein>
<organism evidence="2 3">
    <name type="scientific">Agrococcus pavilionensis RW1</name>
    <dbReference type="NCBI Taxonomy" id="1330458"/>
    <lineage>
        <taxon>Bacteria</taxon>
        <taxon>Bacillati</taxon>
        <taxon>Actinomycetota</taxon>
        <taxon>Actinomycetes</taxon>
        <taxon>Micrococcales</taxon>
        <taxon>Microbacteriaceae</taxon>
        <taxon>Agrococcus</taxon>
    </lineage>
</organism>
<dbReference type="RefSeq" id="WP_021010869.1">
    <property type="nucleotide sequence ID" value="NZ_ASHR01000028.1"/>
</dbReference>
<evidence type="ECO:0000313" key="2">
    <source>
        <dbReference type="EMBL" id="ERG63906.1"/>
    </source>
</evidence>
<keyword evidence="1" id="KW-1133">Transmembrane helix</keyword>
<keyword evidence="1" id="KW-0472">Membrane</keyword>
<feature type="transmembrane region" description="Helical" evidence="1">
    <location>
        <begin position="80"/>
        <end position="101"/>
    </location>
</feature>
<evidence type="ECO:0008006" key="4">
    <source>
        <dbReference type="Google" id="ProtNLM"/>
    </source>
</evidence>
<dbReference type="Proteomes" id="UP000016462">
    <property type="component" value="Unassembled WGS sequence"/>
</dbReference>
<dbReference type="EMBL" id="ASHR01000028">
    <property type="protein sequence ID" value="ERG63906.1"/>
    <property type="molecule type" value="Genomic_DNA"/>
</dbReference>
<keyword evidence="1" id="KW-0812">Transmembrane</keyword>
<keyword evidence="3" id="KW-1185">Reference proteome</keyword>
<comment type="caution">
    <text evidence="2">The sequence shown here is derived from an EMBL/GenBank/DDBJ whole genome shotgun (WGS) entry which is preliminary data.</text>
</comment>
<sequence length="138" mass="14168">MTRATFRIPELGIALPLSRTGVRGIALAQLLLVTGVLSAAAATDVAPELRVASTWLTLAASACALATSVPALVDGRFRFALAGAGSAVTALVAMTLVGLVRTWPAHLFGWPLLAVSMLAVAYHLVGSGHRAAGRSREP</sequence>